<reference evidence="2 3" key="1">
    <citation type="journal article" date="1979" name="Int. J. Syst. Evol. Microbiol.">
        <title>Bacillus globisporus subsp. marinus subsp. nov.</title>
        <authorList>
            <person name="Liu H."/>
        </authorList>
    </citation>
    <scope>NUCLEOTIDE SEQUENCE [LARGE SCALE GENOMIC DNA]</scope>
    <source>
        <strain evidence="2 3">DSM 1297</strain>
    </source>
</reference>
<dbReference type="SUPFAM" id="SSF53850">
    <property type="entry name" value="Periplasmic binding protein-like II"/>
    <property type="match status" value="1"/>
</dbReference>
<dbReference type="Proteomes" id="UP001556040">
    <property type="component" value="Unassembled WGS sequence"/>
</dbReference>
<proteinExistence type="predicted"/>
<feature type="chain" id="PRO_5046318606" evidence="1">
    <location>
        <begin position="24"/>
        <end position="336"/>
    </location>
</feature>
<dbReference type="EMBL" id="JBFMIA010000001">
    <property type="protein sequence ID" value="MEW9500253.1"/>
    <property type="molecule type" value="Genomic_DNA"/>
</dbReference>
<name>A0ABV3PYT5_9BACL</name>
<dbReference type="InterPro" id="IPR011852">
    <property type="entry name" value="TRAP_TAXI"/>
</dbReference>
<keyword evidence="3" id="KW-1185">Reference proteome</keyword>
<gene>
    <name evidence="2" type="ORF">AB1471_00385</name>
</gene>
<sequence length="336" mass="35972">MKKLLFFVSMIMALVLMLAACNAEDGDKSGNSDSGGEDYAQALDGEFITILTGGSSGVYYPLGATIAEIYQDMGAKSNSQSTAASAVNATTLNQGKAEMGFLMGDTAADAYEGIDSMEEQGAQENIRSLASLYTNYLQIVATKDSGIKTVEDLKGKRVAVGAPASGTEISAQRVLAAYDMTYDDIQADYLSFGEGIEGIKNAHIDAVVISSGVPNAGILELATSEEVAIVEIHEEKILEMQKKYPTFFPITIPKDAYNGMEEDVNTIGVNNVLMTHKDVSDEVVYAMTKALYENISRLQNSHNAGKDIDINTALENLPAPLHPGAKKFFDEEGVTE</sequence>
<dbReference type="PROSITE" id="PS51257">
    <property type="entry name" value="PROKAR_LIPOPROTEIN"/>
    <property type="match status" value="1"/>
</dbReference>
<evidence type="ECO:0000313" key="2">
    <source>
        <dbReference type="EMBL" id="MEW9500253.1"/>
    </source>
</evidence>
<feature type="signal peptide" evidence="1">
    <location>
        <begin position="1"/>
        <end position="23"/>
    </location>
</feature>
<protein>
    <submittedName>
        <fullName evidence="2">TAXI family TRAP transporter solute-binding subunit</fullName>
    </submittedName>
</protein>
<dbReference type="CDD" id="cd13567">
    <property type="entry name" value="PBP2_TtGluBP"/>
    <property type="match status" value="1"/>
</dbReference>
<evidence type="ECO:0000313" key="3">
    <source>
        <dbReference type="Proteomes" id="UP001556040"/>
    </source>
</evidence>
<dbReference type="Gene3D" id="3.40.190.10">
    <property type="entry name" value="Periplasmic binding protein-like II"/>
    <property type="match status" value="2"/>
</dbReference>
<keyword evidence="1" id="KW-0732">Signal</keyword>
<organism evidence="2 3">
    <name type="scientific">Jeotgalibacillus marinus</name>
    <dbReference type="NCBI Taxonomy" id="86667"/>
    <lineage>
        <taxon>Bacteria</taxon>
        <taxon>Bacillati</taxon>
        <taxon>Bacillota</taxon>
        <taxon>Bacilli</taxon>
        <taxon>Bacillales</taxon>
        <taxon>Caryophanaceae</taxon>
        <taxon>Jeotgalibacillus</taxon>
    </lineage>
</organism>
<dbReference type="NCBIfam" id="TIGR02122">
    <property type="entry name" value="TRAP_TAXI"/>
    <property type="match status" value="1"/>
</dbReference>
<evidence type="ECO:0000256" key="1">
    <source>
        <dbReference type="SAM" id="SignalP"/>
    </source>
</evidence>
<comment type="caution">
    <text evidence="2">The sequence shown here is derived from an EMBL/GenBank/DDBJ whole genome shotgun (WGS) entry which is preliminary data.</text>
</comment>
<dbReference type="PANTHER" id="PTHR42941:SF1">
    <property type="entry name" value="SLL1037 PROTEIN"/>
    <property type="match status" value="1"/>
</dbReference>
<dbReference type="Pfam" id="PF16868">
    <property type="entry name" value="NMT1_3"/>
    <property type="match status" value="1"/>
</dbReference>
<dbReference type="RefSeq" id="WP_367777536.1">
    <property type="nucleotide sequence ID" value="NZ_JBFMIA010000001.1"/>
</dbReference>
<accession>A0ABV3PYT5</accession>
<dbReference type="PANTHER" id="PTHR42941">
    <property type="entry name" value="SLL1037 PROTEIN"/>
    <property type="match status" value="1"/>
</dbReference>